<dbReference type="Pfam" id="PF03772">
    <property type="entry name" value="Competence"/>
    <property type="match status" value="1"/>
</dbReference>
<gene>
    <name evidence="9" type="ORF">B5782_0883</name>
    <name evidence="8" type="ORF">PL707_08265</name>
</gene>
<comment type="subcellular location">
    <subcellularLocation>
        <location evidence="1">Cell membrane</location>
        <topology evidence="1">Multi-pass membrane protein</topology>
    </subcellularLocation>
</comment>
<feature type="transmembrane region" description="Helical" evidence="6">
    <location>
        <begin position="324"/>
        <end position="344"/>
    </location>
</feature>
<comment type="caution">
    <text evidence="9">The sequence shown here is derived from an EMBL/GenBank/DDBJ whole genome shotgun (WGS) entry which is preliminary data.</text>
</comment>
<feature type="transmembrane region" description="Helical" evidence="6">
    <location>
        <begin position="350"/>
        <end position="373"/>
    </location>
</feature>
<evidence type="ECO:0000259" key="7">
    <source>
        <dbReference type="Pfam" id="PF03772"/>
    </source>
</evidence>
<proteinExistence type="predicted"/>
<feature type="transmembrane region" description="Helical" evidence="6">
    <location>
        <begin position="393"/>
        <end position="414"/>
    </location>
</feature>
<keyword evidence="3 6" id="KW-0812">Transmembrane</keyword>
<dbReference type="InterPro" id="IPR052159">
    <property type="entry name" value="Competence_DNA_uptake"/>
</dbReference>
<reference evidence="9 10" key="1">
    <citation type="submission" date="2017-03" db="EMBL/GenBank/DDBJ databases">
        <title>Maternal inheritance of bifidobacteria.</title>
        <authorList>
            <person name="Lugli G.A."/>
            <person name="Duranti S."/>
            <person name="Milani C."/>
            <person name="Mancabelli L."/>
        </authorList>
    </citation>
    <scope>NUCLEOTIDE SEQUENCE [LARGE SCALE GENOMIC DNA]</scope>
    <source>
        <strain evidence="9 10">1899B</strain>
    </source>
</reference>
<dbReference type="EMBL" id="JAQKGX010000004">
    <property type="protein sequence ID" value="MDB1162256.1"/>
    <property type="molecule type" value="Genomic_DNA"/>
</dbReference>
<dbReference type="PANTHER" id="PTHR30619">
    <property type="entry name" value="DNA INTERNALIZATION/COMPETENCE PROTEIN COMEC/REC2"/>
    <property type="match status" value="1"/>
</dbReference>
<dbReference type="RefSeq" id="WP_080788798.1">
    <property type="nucleotide sequence ID" value="NZ_JADMXZ010000003.1"/>
</dbReference>
<feature type="transmembrane region" description="Helical" evidence="6">
    <location>
        <begin position="455"/>
        <end position="478"/>
    </location>
</feature>
<evidence type="ECO:0000313" key="10">
    <source>
        <dbReference type="Proteomes" id="UP000192666"/>
    </source>
</evidence>
<evidence type="ECO:0000256" key="6">
    <source>
        <dbReference type="SAM" id="Phobius"/>
    </source>
</evidence>
<evidence type="ECO:0000256" key="5">
    <source>
        <dbReference type="ARBA" id="ARBA00023136"/>
    </source>
</evidence>
<keyword evidence="5 6" id="KW-0472">Membrane</keyword>
<feature type="transmembrane region" description="Helical" evidence="6">
    <location>
        <begin position="420"/>
        <end position="443"/>
    </location>
</feature>
<feature type="transmembrane region" description="Helical" evidence="6">
    <location>
        <begin position="514"/>
        <end position="535"/>
    </location>
</feature>
<dbReference type="Proteomes" id="UP000192666">
    <property type="component" value="Unassembled WGS sequence"/>
</dbReference>
<sequence length="583" mass="62878">MRGNTFEWRNREQGSRDWRLLPATLCGWAASLAAHAGFDYCVEQEGRLGILPLVLVLSVPLLALLGLLGLPFMRSPILRLPVGVRRAVAARHFSIIVCVVAAMACASSALTYDVLQWRDAASYAARSGESDVVILVRTTSPAVNSNRRANDCQIDATISTITASQITQPSMMRVRVYADRPDCGTLKQGGEYRMRGTLAISQYGTMPLWLTDIASVERIRAPNPALRVIDMMQQAFFEQTSRLSDQGKVLVPGLTLGILGQDYIPPDSGNGKTGTGIDSTYANLLEDAFQRSGILHLMAVSGGHLAVVATIVRAACSFLLLPRRVTAIAIGMSYIMLAMCVFPSDSVSRALLMGLGGAGFLFLGRRTQALAALNWTTLGMLMANPHMSRSFGFALSCTAVLGLVLFAGPLSAWLTPIMPAFIAQTMAMTIAAQLFTLPIQVLIEPELPVYSIPANLVVAPFVGFSTLTGLASLAISWILPNLGFIFASIASWGTAIMELMALHLGSGDRATIPWTGGAGGALLIIVVEIVGYMAVRLVDTLFTRITTPEPNLPGRRLMRNPVERAKAWGERTHNALKTMKWNE</sequence>
<feature type="transmembrane region" description="Helical" evidence="6">
    <location>
        <begin position="93"/>
        <end position="112"/>
    </location>
</feature>
<feature type="transmembrane region" description="Helical" evidence="6">
    <location>
        <begin position="50"/>
        <end position="72"/>
    </location>
</feature>
<feature type="transmembrane region" description="Helical" evidence="6">
    <location>
        <begin position="293"/>
        <end position="312"/>
    </location>
</feature>
<organism evidence="9 10">
    <name type="scientific">Bifidobacterium catenulatum</name>
    <dbReference type="NCBI Taxonomy" id="1686"/>
    <lineage>
        <taxon>Bacteria</taxon>
        <taxon>Bacillati</taxon>
        <taxon>Actinomycetota</taxon>
        <taxon>Actinomycetes</taxon>
        <taxon>Bifidobacteriales</taxon>
        <taxon>Bifidobacteriaceae</taxon>
        <taxon>Bifidobacterium</taxon>
    </lineage>
</organism>
<dbReference type="EMBL" id="NAQA01000003">
    <property type="protein sequence ID" value="OQM50936.1"/>
    <property type="molecule type" value="Genomic_DNA"/>
</dbReference>
<accession>A0A1V8PQJ7</accession>
<keyword evidence="4 6" id="KW-1133">Transmembrane helix</keyword>
<dbReference type="GO" id="GO:0005886">
    <property type="term" value="C:plasma membrane"/>
    <property type="evidence" value="ECO:0007669"/>
    <property type="project" value="UniProtKB-SubCell"/>
</dbReference>
<reference evidence="8" key="2">
    <citation type="submission" date="2023-01" db="EMBL/GenBank/DDBJ databases">
        <title>Human gut microbiome strain richness.</title>
        <authorList>
            <person name="Chen-Liaw A."/>
        </authorList>
    </citation>
    <scope>NUCLEOTIDE SEQUENCE</scope>
    <source>
        <strain evidence="8">BSD2780120875st1_E5_BSD2780120875b_170604</strain>
    </source>
</reference>
<dbReference type="Proteomes" id="UP001211105">
    <property type="component" value="Unassembled WGS sequence"/>
</dbReference>
<evidence type="ECO:0000256" key="1">
    <source>
        <dbReference type="ARBA" id="ARBA00004651"/>
    </source>
</evidence>
<feature type="transmembrane region" description="Helical" evidence="6">
    <location>
        <begin position="484"/>
        <end position="502"/>
    </location>
</feature>
<keyword evidence="2" id="KW-1003">Cell membrane</keyword>
<dbReference type="PANTHER" id="PTHR30619:SF7">
    <property type="entry name" value="BETA-LACTAMASE DOMAIN PROTEIN"/>
    <property type="match status" value="1"/>
</dbReference>
<name>A0A1V8PQJ7_9BIFI</name>
<evidence type="ECO:0000313" key="8">
    <source>
        <dbReference type="EMBL" id="MDB1162256.1"/>
    </source>
</evidence>
<dbReference type="AlphaFoldDB" id="A0A1V8PQJ7"/>
<dbReference type="InterPro" id="IPR004477">
    <property type="entry name" value="ComEC_N"/>
</dbReference>
<feature type="domain" description="ComEC/Rec2-related protein" evidence="7">
    <location>
        <begin position="283"/>
        <end position="528"/>
    </location>
</feature>
<evidence type="ECO:0000256" key="3">
    <source>
        <dbReference type="ARBA" id="ARBA00022692"/>
    </source>
</evidence>
<evidence type="ECO:0000313" key="9">
    <source>
        <dbReference type="EMBL" id="OQM50936.1"/>
    </source>
</evidence>
<evidence type="ECO:0000256" key="2">
    <source>
        <dbReference type="ARBA" id="ARBA00022475"/>
    </source>
</evidence>
<evidence type="ECO:0000256" key="4">
    <source>
        <dbReference type="ARBA" id="ARBA00022989"/>
    </source>
</evidence>
<protein>
    <submittedName>
        <fullName evidence="8 9">Competence protein</fullName>
    </submittedName>
</protein>
<dbReference type="NCBIfam" id="TIGR00360">
    <property type="entry name" value="ComEC_N-term"/>
    <property type="match status" value="1"/>
</dbReference>